<dbReference type="GO" id="GO:0004386">
    <property type="term" value="F:helicase activity"/>
    <property type="evidence" value="ECO:0007669"/>
    <property type="project" value="UniProtKB-KW"/>
</dbReference>
<dbReference type="GO" id="GO:0008270">
    <property type="term" value="F:zinc ion binding"/>
    <property type="evidence" value="ECO:0007669"/>
    <property type="project" value="UniProtKB-KW"/>
</dbReference>
<dbReference type="EMBL" id="MH509440">
    <property type="protein sequence ID" value="QBN85172.1"/>
    <property type="molecule type" value="Genomic_DNA"/>
</dbReference>
<organism evidence="7 8">
    <name type="scientific">Phocid alphaherpesvirus 1</name>
    <dbReference type="NCBI Taxonomy" id="47418"/>
    <lineage>
        <taxon>Viruses</taxon>
        <taxon>Duplodnaviria</taxon>
        <taxon>Heunggongvirae</taxon>
        <taxon>Peploviricota</taxon>
        <taxon>Herviviricetes</taxon>
        <taxon>Herpesvirales</taxon>
        <taxon>Orthoherpesviridae</taxon>
        <taxon>Alphaherpesvirinae</taxon>
        <taxon>Varicellovirus</taxon>
        <taxon>Varicellovirus phocidalpha1</taxon>
    </lineage>
</organism>
<gene>
    <name evidence="7" type="primary">UL52</name>
</gene>
<protein>
    <submittedName>
        <fullName evidence="7">Helicase-primase primase subunit-like protein</fullName>
    </submittedName>
</protein>
<accession>A0A482F4K7</accession>
<keyword evidence="3" id="KW-0235">DNA replication</keyword>
<evidence type="ECO:0000256" key="4">
    <source>
        <dbReference type="ARBA" id="ARBA00022723"/>
    </source>
</evidence>
<keyword evidence="1" id="KW-1048">Host nucleus</keyword>
<reference evidence="7" key="1">
    <citation type="submission" date="2018-06" db="EMBL/GenBank/DDBJ databases">
        <title>Metagenomic Sequencing for Combined Detection of RNA and DNA Viruses in Respiratory Samples From Pediatric Patients.</title>
        <authorList>
            <person name="van Boheemen S."/>
            <person name="van Rijn-Klink A.L."/>
            <person name="Pappas N."/>
            <person name="Carbo E.C."/>
            <person name="van 't Hof P."/>
            <person name="Vorderman R.H.P."/>
            <person name="Mei H."/>
            <person name="Claas E.C.J."/>
            <person name="Kroes A.C.M."/>
            <person name="de Vries J.J.C."/>
        </authorList>
    </citation>
    <scope>NUCLEOTIDE SEQUENCE [LARGE SCALE GENOMIC DNA]</scope>
</reference>
<dbReference type="Pfam" id="PF03121">
    <property type="entry name" value="Herpes_UL52"/>
    <property type="match status" value="1"/>
</dbReference>
<dbReference type="GO" id="GO:0039686">
    <property type="term" value="P:bidirectional double-stranded viral DNA replication"/>
    <property type="evidence" value="ECO:0007669"/>
    <property type="project" value="InterPro"/>
</dbReference>
<evidence type="ECO:0000256" key="1">
    <source>
        <dbReference type="ARBA" id="ARBA00022562"/>
    </source>
</evidence>
<evidence type="ECO:0000313" key="7">
    <source>
        <dbReference type="EMBL" id="QBN85172.1"/>
    </source>
</evidence>
<sequence>MDGVFSKPWIQILYGTDGCTITYSLMLLTDQESLKELYVINYWWSRDFDDVFGFEDVSSESSGDVTREAGTQHLNLLETALFERKPTLIFCLLGSIPGVANDSYKERTRPMFMCTIKNKCESSVFANSLLYGNPIPTKLILSCIDDQYTFDLHDDLITILNITTKRLTPRTGRSTESAQYNPALSIKTALLGTIKGRRGLTSLYIHHEQQVLAAFRRIYGTNPTPFWFISKFGPEEKTLILATRFYLLHSPQRVESCYNYDLQAVKDFIQTYNIPVKKNRTNLKPADLISFSSLSKFCCQSGYATGQVAVKLEEYINHRISADIAEVSVLREYISVDRQSLRVSDREFINYIYLAHFESFNRRQLYNHLKSVSVTNTNSINQIATASSLKSNTIDNFFSHVRNQLNIRDYISQNVKPSIFILSSDLQNNFIESKTYTFINNHALENYGLCEATNNFLNILEEAERSLSHHGWPSLPTHTSIDNNPQQNGVSNDLITQSIGICKKLLYMASSSRLLNGHVTAMEILLRKRGIKTPLPVYRVALPYNKQAFAVVPLENWEIITHDVEKSINSINSCLIEMKPKDDNEVVERDIIFTNSVYNSLKSPTHGLASNQPQKEMNINRNELFNSNLAISNIILDIDFNLKQKIPEKNLYLIMRGFRNGIITALSLLFKDAIVEWETYPCYFYKTSCPPKKPCSNGDIDSEIFYNHQEFWDEDLIEHDLEVENNLQSNYDQCVEPLNSHSDSLHNKIYCNCETKMGFRISIPVPNPYILYGAETIKGIARIIQQSVVLERTFIELACQYLRDFSFIDTGIYSHGHSLRLPFFSKIGESGNFNGLLLPFYIIPTSHPNTKSFMLNHNNPYNFHFHSTPNHKVTTVITNIKGEYINFFDRKVNHGSISNTKSLSVMSILKNCNIPASSNEEIEAFVSDIVLNNVIQHIKIHFPAHIHEYDAVTVRTASSKPDWILFQIIQTSGYSYRSQGFGCMRFKHLRGARDSARTFLSISVDNTNKLCASLSQQCFATKCGSNKLCTLFTIELNCNNT</sequence>
<dbReference type="GO" id="GO:0006260">
    <property type="term" value="P:DNA replication"/>
    <property type="evidence" value="ECO:0007669"/>
    <property type="project" value="UniProtKB-KW"/>
</dbReference>
<dbReference type="Proteomes" id="UP000326297">
    <property type="component" value="Segment"/>
</dbReference>
<keyword evidence="6" id="KW-0862">Zinc</keyword>
<keyword evidence="4" id="KW-0479">Metal-binding</keyword>
<dbReference type="GO" id="GO:0003899">
    <property type="term" value="F:DNA-directed RNA polymerase activity"/>
    <property type="evidence" value="ECO:0007669"/>
    <property type="project" value="InterPro"/>
</dbReference>
<dbReference type="KEGG" id="vg:80531898"/>
<keyword evidence="5" id="KW-0863">Zinc-finger</keyword>
<evidence type="ECO:0000256" key="3">
    <source>
        <dbReference type="ARBA" id="ARBA00022705"/>
    </source>
</evidence>
<dbReference type="HAMAP" id="MF_04011">
    <property type="entry name" value="HSV_PRIM"/>
    <property type="match status" value="1"/>
</dbReference>
<dbReference type="RefSeq" id="YP_010794883.1">
    <property type="nucleotide sequence ID" value="NC_075562.1"/>
</dbReference>
<dbReference type="GeneID" id="80531898"/>
<keyword evidence="8" id="KW-1185">Reference proteome</keyword>
<proteinExistence type="inferred from homology"/>
<evidence type="ECO:0000313" key="8">
    <source>
        <dbReference type="Proteomes" id="UP000326297"/>
    </source>
</evidence>
<evidence type="ECO:0000256" key="2">
    <source>
        <dbReference type="ARBA" id="ARBA00022679"/>
    </source>
</evidence>
<evidence type="ECO:0000256" key="6">
    <source>
        <dbReference type="ARBA" id="ARBA00022833"/>
    </source>
</evidence>
<dbReference type="InterPro" id="IPR033685">
    <property type="entry name" value="HSV_PRIM"/>
</dbReference>
<name>A0A482F4K7_9ALPH</name>
<keyword evidence="2" id="KW-0808">Transferase</keyword>
<evidence type="ECO:0000256" key="5">
    <source>
        <dbReference type="ARBA" id="ARBA00022771"/>
    </source>
</evidence>